<evidence type="ECO:0000259" key="9">
    <source>
        <dbReference type="PROSITE" id="PS50048"/>
    </source>
</evidence>
<dbReference type="Gene3D" id="4.10.240.10">
    <property type="entry name" value="Zn(2)-C6 fungal-type DNA-binding domain"/>
    <property type="match status" value="1"/>
</dbReference>
<feature type="region of interest" description="Disordered" evidence="8">
    <location>
        <begin position="911"/>
        <end position="930"/>
    </location>
</feature>
<dbReference type="SUPFAM" id="SSF57701">
    <property type="entry name" value="Zn2/Cys6 DNA-binding domain"/>
    <property type="match status" value="1"/>
</dbReference>
<dbReference type="PROSITE" id="PS50048">
    <property type="entry name" value="ZN2_CY6_FUNGAL_2"/>
    <property type="match status" value="1"/>
</dbReference>
<evidence type="ECO:0000313" key="10">
    <source>
        <dbReference type="EMBL" id="KNE67520.1"/>
    </source>
</evidence>
<proteinExistence type="predicted"/>
<evidence type="ECO:0000256" key="8">
    <source>
        <dbReference type="SAM" id="MobiDB-lite"/>
    </source>
</evidence>
<comment type="subcellular location">
    <subcellularLocation>
        <location evidence="1">Nucleus</location>
    </subcellularLocation>
</comment>
<dbReference type="Pfam" id="PF00172">
    <property type="entry name" value="Zn_clus"/>
    <property type="match status" value="1"/>
</dbReference>
<dbReference type="GO" id="GO:0006351">
    <property type="term" value="P:DNA-templated transcription"/>
    <property type="evidence" value="ECO:0007669"/>
    <property type="project" value="InterPro"/>
</dbReference>
<evidence type="ECO:0000256" key="4">
    <source>
        <dbReference type="ARBA" id="ARBA00023015"/>
    </source>
</evidence>
<dbReference type="EMBL" id="GG745353">
    <property type="protein sequence ID" value="KNE67520.1"/>
    <property type="molecule type" value="Genomic_DNA"/>
</dbReference>
<protein>
    <recommendedName>
        <fullName evidence="9">Zn(2)-C6 fungal-type domain-containing protein</fullName>
    </recommendedName>
</protein>
<dbReference type="InterPro" id="IPR001138">
    <property type="entry name" value="Zn2Cys6_DnaBD"/>
</dbReference>
<dbReference type="GO" id="GO:0005634">
    <property type="term" value="C:nucleus"/>
    <property type="evidence" value="ECO:0007669"/>
    <property type="project" value="UniProtKB-SubCell"/>
</dbReference>
<dbReference type="GO" id="GO:0008270">
    <property type="term" value="F:zinc ion binding"/>
    <property type="evidence" value="ECO:0007669"/>
    <property type="project" value="InterPro"/>
</dbReference>
<dbReference type="InterPro" id="IPR036864">
    <property type="entry name" value="Zn2-C6_fun-type_DNA-bd_sf"/>
</dbReference>
<organism evidence="10 11">
    <name type="scientific">Allomyces macrogynus (strain ATCC 38327)</name>
    <name type="common">Allomyces javanicus var. macrogynus</name>
    <dbReference type="NCBI Taxonomy" id="578462"/>
    <lineage>
        <taxon>Eukaryota</taxon>
        <taxon>Fungi</taxon>
        <taxon>Fungi incertae sedis</taxon>
        <taxon>Blastocladiomycota</taxon>
        <taxon>Blastocladiomycetes</taxon>
        <taxon>Blastocladiales</taxon>
        <taxon>Blastocladiaceae</taxon>
        <taxon>Allomyces</taxon>
    </lineage>
</organism>
<dbReference type="GO" id="GO:0000981">
    <property type="term" value="F:DNA-binding transcription factor activity, RNA polymerase II-specific"/>
    <property type="evidence" value="ECO:0007669"/>
    <property type="project" value="InterPro"/>
</dbReference>
<dbReference type="CDD" id="cd00067">
    <property type="entry name" value="GAL4"/>
    <property type="match status" value="1"/>
</dbReference>
<keyword evidence="6" id="KW-0804">Transcription</keyword>
<evidence type="ECO:0000256" key="1">
    <source>
        <dbReference type="ARBA" id="ARBA00004123"/>
    </source>
</evidence>
<dbReference type="InterPro" id="IPR007219">
    <property type="entry name" value="XnlR_reg_dom"/>
</dbReference>
<dbReference type="OrthoDB" id="2123952at2759"/>
<keyword evidence="3" id="KW-0862">Zinc</keyword>
<feature type="region of interest" description="Disordered" evidence="8">
    <location>
        <begin position="157"/>
        <end position="260"/>
    </location>
</feature>
<dbReference type="AlphaFoldDB" id="A0A0L0SYQ0"/>
<name>A0A0L0SYQ0_ALLM3</name>
<feature type="region of interest" description="Disordered" evidence="8">
    <location>
        <begin position="1"/>
        <end position="75"/>
    </location>
</feature>
<dbReference type="Proteomes" id="UP000054350">
    <property type="component" value="Unassembled WGS sequence"/>
</dbReference>
<keyword evidence="11" id="KW-1185">Reference proteome</keyword>
<keyword evidence="2" id="KW-0479">Metal-binding</keyword>
<evidence type="ECO:0000256" key="6">
    <source>
        <dbReference type="ARBA" id="ARBA00023163"/>
    </source>
</evidence>
<accession>A0A0L0SYQ0</accession>
<keyword evidence="4" id="KW-0805">Transcription regulation</keyword>
<evidence type="ECO:0000256" key="7">
    <source>
        <dbReference type="ARBA" id="ARBA00023242"/>
    </source>
</evidence>
<evidence type="ECO:0000256" key="2">
    <source>
        <dbReference type="ARBA" id="ARBA00022723"/>
    </source>
</evidence>
<dbReference type="OMA" id="IAIRIGY"/>
<evidence type="ECO:0000256" key="3">
    <source>
        <dbReference type="ARBA" id="ARBA00022833"/>
    </source>
</evidence>
<feature type="compositionally biased region" description="Low complexity" evidence="8">
    <location>
        <begin position="16"/>
        <end position="51"/>
    </location>
</feature>
<sequence>MATEDVRAASPEPMNVCPADAAPSAVDPPASTPASTPAPAAGTAAPCSTAPDANVHDNSTHEGAPDDDANACTSSKKTRITRACATCRQRRKRCDGEFPCGPCIEFNRQCCYTPAKRRGPPPRNAVAPPEIVPTISAPSSLASLACITPAPTSPALATASVPQSIIPPPSITPSDRRRKRTDSPHHHRTGSDGGSASSVLRPSPAADICPVESPRHDRFATTSSTTSSSLTTTAAASKTATPTLRPATPTAGPPVIQNPTFGREDLLREVNALSEKMTLVVSLDEQGNLAHISNLGHAGGLHLFRNWTRTFRSADGLVYMPDLACCHPSLEEQARHQGLFPNSAFVKVMIDFYFDACHPYVPFLSRAKIDAHLAAPTPSYLLLYSVLAVASHLFERRYRIGPANGVLISQLLMARAKELVSPLLSSPTPCLLNIQSLLLIEMVDRECVRGSAWLISGMAIRMALDLGLNLGVPESFKDKKLISSPVWTKTWIYCCIVDSLNSFLTGRSHMISDSDCVQDLEECLDTPKNRARSPKEELIPADHFFVWLFKLFEITGKIGRTITSIRIRRNLPYSLPELHSLLSKYRKQLPKDLVYDFDRPASNSPCAVHINLLYLGTVIFLYRTVFACNLLPNSPLRSEYLRILESSTDAILAILGAHTATIHLTPLPLGYAFDLIFTVCVIFMSQDAARNQAKVVRILAQCVHLLEILAADLPLLRRLAALGKELLESITGIAQDCDRDRHVLAAHLDVIKQSEMRFTHWRKANDPATERAECARAFSAYLDAAARRPELAAVMVNLGCPTPAATPVGPEPNIVGSPLIGACAPRPTSIMPAASSSAPSTTTPYAFPIIPTQPAVVMPAAPNAATATNYAPSMGIVCGGHGPAAAARTDPAASYYMAAAAAAAAGAGAHPAYAHPHTHVPQPQQQQPCG</sequence>
<dbReference type="PANTHER" id="PTHR31313">
    <property type="entry name" value="TY1 ENHANCER ACTIVATOR"/>
    <property type="match status" value="1"/>
</dbReference>
<gene>
    <name evidence="10" type="ORF">AMAG_19634</name>
</gene>
<dbReference type="InterPro" id="IPR051615">
    <property type="entry name" value="Transcr_Regulatory_Elem"/>
</dbReference>
<dbReference type="STRING" id="578462.A0A0L0SYQ0"/>
<reference evidence="10 11" key="1">
    <citation type="submission" date="2009-11" db="EMBL/GenBank/DDBJ databases">
        <title>Annotation of Allomyces macrogynus ATCC 38327.</title>
        <authorList>
            <consortium name="The Broad Institute Genome Sequencing Platform"/>
            <person name="Russ C."/>
            <person name="Cuomo C."/>
            <person name="Burger G."/>
            <person name="Gray M.W."/>
            <person name="Holland P.W.H."/>
            <person name="King N."/>
            <person name="Lang F.B.F."/>
            <person name="Roger A.J."/>
            <person name="Ruiz-Trillo I."/>
            <person name="Young S.K."/>
            <person name="Zeng Q."/>
            <person name="Gargeya S."/>
            <person name="Fitzgerald M."/>
            <person name="Haas B."/>
            <person name="Abouelleil A."/>
            <person name="Alvarado L."/>
            <person name="Arachchi H.M."/>
            <person name="Berlin A."/>
            <person name="Chapman S.B."/>
            <person name="Gearin G."/>
            <person name="Goldberg J."/>
            <person name="Griggs A."/>
            <person name="Gujja S."/>
            <person name="Hansen M."/>
            <person name="Heiman D."/>
            <person name="Howarth C."/>
            <person name="Larimer J."/>
            <person name="Lui A."/>
            <person name="MacDonald P.J.P."/>
            <person name="McCowen C."/>
            <person name="Montmayeur A."/>
            <person name="Murphy C."/>
            <person name="Neiman D."/>
            <person name="Pearson M."/>
            <person name="Priest M."/>
            <person name="Roberts A."/>
            <person name="Saif S."/>
            <person name="Shea T."/>
            <person name="Sisk P."/>
            <person name="Stolte C."/>
            <person name="Sykes S."/>
            <person name="Wortman J."/>
            <person name="Nusbaum C."/>
            <person name="Birren B."/>
        </authorList>
    </citation>
    <scope>NUCLEOTIDE SEQUENCE [LARGE SCALE GENOMIC DNA]</scope>
    <source>
        <strain evidence="10 11">ATCC 38327</strain>
    </source>
</reference>
<dbReference type="SMART" id="SM00066">
    <property type="entry name" value="GAL4"/>
    <property type="match status" value="1"/>
</dbReference>
<dbReference type="PANTHER" id="PTHR31313:SF81">
    <property type="entry name" value="TY1 ENHANCER ACTIVATOR"/>
    <property type="match status" value="1"/>
</dbReference>
<keyword evidence="5" id="KW-0238">DNA-binding</keyword>
<evidence type="ECO:0000256" key="5">
    <source>
        <dbReference type="ARBA" id="ARBA00023125"/>
    </source>
</evidence>
<reference evidence="11" key="2">
    <citation type="submission" date="2009-11" db="EMBL/GenBank/DDBJ databases">
        <title>The Genome Sequence of Allomyces macrogynus strain ATCC 38327.</title>
        <authorList>
            <consortium name="The Broad Institute Genome Sequencing Platform"/>
            <person name="Russ C."/>
            <person name="Cuomo C."/>
            <person name="Shea T."/>
            <person name="Young S.K."/>
            <person name="Zeng Q."/>
            <person name="Koehrsen M."/>
            <person name="Haas B."/>
            <person name="Borodovsky M."/>
            <person name="Guigo R."/>
            <person name="Alvarado L."/>
            <person name="Berlin A."/>
            <person name="Borenstein D."/>
            <person name="Chen Z."/>
            <person name="Engels R."/>
            <person name="Freedman E."/>
            <person name="Gellesch M."/>
            <person name="Goldberg J."/>
            <person name="Griggs A."/>
            <person name="Gujja S."/>
            <person name="Heiman D."/>
            <person name="Hepburn T."/>
            <person name="Howarth C."/>
            <person name="Jen D."/>
            <person name="Larson L."/>
            <person name="Lewis B."/>
            <person name="Mehta T."/>
            <person name="Park D."/>
            <person name="Pearson M."/>
            <person name="Roberts A."/>
            <person name="Saif S."/>
            <person name="Shenoy N."/>
            <person name="Sisk P."/>
            <person name="Stolte C."/>
            <person name="Sykes S."/>
            <person name="Walk T."/>
            <person name="White J."/>
            <person name="Yandava C."/>
            <person name="Burger G."/>
            <person name="Gray M.W."/>
            <person name="Holland P.W.H."/>
            <person name="King N."/>
            <person name="Lang F.B.F."/>
            <person name="Roger A.J."/>
            <person name="Ruiz-Trillo I."/>
            <person name="Lander E."/>
            <person name="Nusbaum C."/>
        </authorList>
    </citation>
    <scope>NUCLEOTIDE SEQUENCE [LARGE SCALE GENOMIC DNA]</scope>
    <source>
        <strain evidence="11">ATCC 38327</strain>
    </source>
</reference>
<dbReference type="PROSITE" id="PS00463">
    <property type="entry name" value="ZN2_CY6_FUNGAL_1"/>
    <property type="match status" value="1"/>
</dbReference>
<dbReference type="Pfam" id="PF04082">
    <property type="entry name" value="Fungal_trans"/>
    <property type="match status" value="1"/>
</dbReference>
<feature type="compositionally biased region" description="Basic residues" evidence="8">
    <location>
        <begin position="176"/>
        <end position="188"/>
    </location>
</feature>
<keyword evidence="7" id="KW-0539">Nucleus</keyword>
<dbReference type="SMART" id="SM00906">
    <property type="entry name" value="Fungal_trans"/>
    <property type="match status" value="1"/>
</dbReference>
<feature type="domain" description="Zn(2)-C6 fungal-type" evidence="9">
    <location>
        <begin position="83"/>
        <end position="112"/>
    </location>
</feature>
<dbReference type="VEuPathDB" id="FungiDB:AMAG_19634"/>
<evidence type="ECO:0000313" key="11">
    <source>
        <dbReference type="Proteomes" id="UP000054350"/>
    </source>
</evidence>
<dbReference type="CDD" id="cd12148">
    <property type="entry name" value="fungal_TF_MHR"/>
    <property type="match status" value="1"/>
</dbReference>
<feature type="compositionally biased region" description="Low complexity" evidence="8">
    <location>
        <begin position="220"/>
        <end position="254"/>
    </location>
</feature>
<dbReference type="GO" id="GO:0003677">
    <property type="term" value="F:DNA binding"/>
    <property type="evidence" value="ECO:0007669"/>
    <property type="project" value="UniProtKB-KW"/>
</dbReference>
<feature type="compositionally biased region" description="Basic and acidic residues" evidence="8">
    <location>
        <begin position="54"/>
        <end position="64"/>
    </location>
</feature>